<dbReference type="PROSITE" id="PS51156">
    <property type="entry name" value="ELM2"/>
    <property type="match status" value="1"/>
</dbReference>
<keyword evidence="4" id="KW-0805">Transcription regulation</keyword>
<evidence type="ECO:0000256" key="5">
    <source>
        <dbReference type="ARBA" id="ARBA00023054"/>
    </source>
</evidence>
<keyword evidence="5" id="KW-0175">Coiled coil</keyword>
<dbReference type="GO" id="GO:0005634">
    <property type="term" value="C:nucleus"/>
    <property type="evidence" value="ECO:0007669"/>
    <property type="project" value="UniProtKB-SubCell"/>
</dbReference>
<dbReference type="InterPro" id="IPR009057">
    <property type="entry name" value="Homeodomain-like_sf"/>
</dbReference>
<evidence type="ECO:0000259" key="11">
    <source>
        <dbReference type="PROSITE" id="PS51293"/>
    </source>
</evidence>
<keyword evidence="6" id="KW-0804">Transcription</keyword>
<evidence type="ECO:0000256" key="8">
    <source>
        <dbReference type="ARBA" id="ARBA00038011"/>
    </source>
</evidence>
<dbReference type="AlphaFoldDB" id="A0ABD2MKL2"/>
<dbReference type="PANTHER" id="PTHR16089">
    <property type="entry name" value="REST COREPRESSOR COREST PROTEIN-RELATED"/>
    <property type="match status" value="1"/>
</dbReference>
<feature type="domain" description="ELM2" evidence="10">
    <location>
        <begin position="41"/>
        <end position="126"/>
    </location>
</feature>
<keyword evidence="13" id="KW-1185">Reference proteome</keyword>
<comment type="subcellular location">
    <subcellularLocation>
        <location evidence="1">Nucleus</location>
    </subcellularLocation>
</comment>
<evidence type="ECO:0000256" key="2">
    <source>
        <dbReference type="ARBA" id="ARBA00022491"/>
    </source>
</evidence>
<evidence type="ECO:0000256" key="1">
    <source>
        <dbReference type="ARBA" id="ARBA00004123"/>
    </source>
</evidence>
<gene>
    <name evidence="12" type="ORF">HHI36_011043</name>
</gene>
<dbReference type="InterPro" id="IPR000679">
    <property type="entry name" value="Znf_GATA"/>
</dbReference>
<dbReference type="EMBL" id="JABFTP020000001">
    <property type="protein sequence ID" value="KAL3266893.1"/>
    <property type="molecule type" value="Genomic_DNA"/>
</dbReference>
<evidence type="ECO:0000256" key="7">
    <source>
        <dbReference type="ARBA" id="ARBA00023242"/>
    </source>
</evidence>
<proteinExistence type="inferred from homology"/>
<keyword evidence="3" id="KW-0677">Repeat</keyword>
<feature type="domain" description="SANT" evidence="11">
    <location>
        <begin position="375"/>
        <end position="426"/>
    </location>
</feature>
<dbReference type="Gene3D" id="4.10.1240.50">
    <property type="match status" value="1"/>
</dbReference>
<dbReference type="SMART" id="SM00401">
    <property type="entry name" value="ZnF_GATA"/>
    <property type="match status" value="1"/>
</dbReference>
<evidence type="ECO:0000313" key="12">
    <source>
        <dbReference type="EMBL" id="KAL3266893.1"/>
    </source>
</evidence>
<evidence type="ECO:0000256" key="3">
    <source>
        <dbReference type="ARBA" id="ARBA00022737"/>
    </source>
</evidence>
<dbReference type="CDD" id="cd00167">
    <property type="entry name" value="SANT"/>
    <property type="match status" value="1"/>
</dbReference>
<dbReference type="Gene3D" id="1.10.10.60">
    <property type="entry name" value="Homeodomain-like"/>
    <property type="match status" value="1"/>
</dbReference>
<reference evidence="12 13" key="1">
    <citation type="journal article" date="2021" name="BMC Biol.">
        <title>Horizontally acquired antibacterial genes associated with adaptive radiation of ladybird beetles.</title>
        <authorList>
            <person name="Li H.S."/>
            <person name="Tang X.F."/>
            <person name="Huang Y.H."/>
            <person name="Xu Z.Y."/>
            <person name="Chen M.L."/>
            <person name="Du X.Y."/>
            <person name="Qiu B.Y."/>
            <person name="Chen P.T."/>
            <person name="Zhang W."/>
            <person name="Slipinski A."/>
            <person name="Escalona H.E."/>
            <person name="Waterhouse R.M."/>
            <person name="Zwick A."/>
            <person name="Pang H."/>
        </authorList>
    </citation>
    <scope>NUCLEOTIDE SEQUENCE [LARGE SCALE GENOMIC DNA]</scope>
    <source>
        <strain evidence="12">SYSU2018</strain>
    </source>
</reference>
<dbReference type="InterPro" id="IPR051066">
    <property type="entry name" value="Trans_reg/Corepressor"/>
</dbReference>
<dbReference type="SMART" id="SM00717">
    <property type="entry name" value="SANT"/>
    <property type="match status" value="2"/>
</dbReference>
<protein>
    <recommendedName>
        <fullName evidence="14">REST corepressor</fullName>
    </recommendedName>
</protein>
<comment type="caution">
    <text evidence="12">The sequence shown here is derived from an EMBL/GenBank/DDBJ whole genome shotgun (WGS) entry which is preliminary data.</text>
</comment>
<organism evidence="12 13">
    <name type="scientific">Cryptolaemus montrouzieri</name>
    <dbReference type="NCBI Taxonomy" id="559131"/>
    <lineage>
        <taxon>Eukaryota</taxon>
        <taxon>Metazoa</taxon>
        <taxon>Ecdysozoa</taxon>
        <taxon>Arthropoda</taxon>
        <taxon>Hexapoda</taxon>
        <taxon>Insecta</taxon>
        <taxon>Pterygota</taxon>
        <taxon>Neoptera</taxon>
        <taxon>Endopterygota</taxon>
        <taxon>Coleoptera</taxon>
        <taxon>Polyphaga</taxon>
        <taxon>Cucujiformia</taxon>
        <taxon>Coccinelloidea</taxon>
        <taxon>Coccinellidae</taxon>
        <taxon>Scymninae</taxon>
        <taxon>Scymnini</taxon>
        <taxon>Cryptolaemus</taxon>
    </lineage>
</organism>
<comment type="similarity">
    <text evidence="8">Belongs to the CoREST family.</text>
</comment>
<dbReference type="InterPro" id="IPR000949">
    <property type="entry name" value="ELM2_dom"/>
</dbReference>
<dbReference type="Proteomes" id="UP001516400">
    <property type="component" value="Unassembled WGS sequence"/>
</dbReference>
<dbReference type="SMART" id="SM01189">
    <property type="entry name" value="ELM2"/>
    <property type="match status" value="1"/>
</dbReference>
<feature type="region of interest" description="Disordered" evidence="9">
    <location>
        <begin position="283"/>
        <end position="308"/>
    </location>
</feature>
<evidence type="ECO:0000256" key="4">
    <source>
        <dbReference type="ARBA" id="ARBA00023015"/>
    </source>
</evidence>
<dbReference type="InterPro" id="IPR017884">
    <property type="entry name" value="SANT_dom"/>
</dbReference>
<evidence type="ECO:0000259" key="10">
    <source>
        <dbReference type="PROSITE" id="PS51156"/>
    </source>
</evidence>
<keyword evidence="2" id="KW-0678">Repressor</keyword>
<name>A0ABD2MKL2_9CUCU</name>
<keyword evidence="7" id="KW-0539">Nucleus</keyword>
<dbReference type="PROSITE" id="PS51293">
    <property type="entry name" value="SANT"/>
    <property type="match status" value="2"/>
</dbReference>
<evidence type="ECO:0008006" key="14">
    <source>
        <dbReference type="Google" id="ProtNLM"/>
    </source>
</evidence>
<feature type="domain" description="SANT" evidence="11">
    <location>
        <begin position="127"/>
        <end position="178"/>
    </location>
</feature>
<dbReference type="Pfam" id="PF01448">
    <property type="entry name" value="ELM2"/>
    <property type="match status" value="1"/>
</dbReference>
<dbReference type="FunFam" id="1.10.10.60:FF:000033">
    <property type="entry name" value="REST corepressor 3"/>
    <property type="match status" value="1"/>
</dbReference>
<accession>A0ABD2MKL2</accession>
<dbReference type="SUPFAM" id="SSF46689">
    <property type="entry name" value="Homeodomain-like"/>
    <property type="match status" value="2"/>
</dbReference>
<feature type="region of interest" description="Disordered" evidence="9">
    <location>
        <begin position="463"/>
        <end position="487"/>
    </location>
</feature>
<sequence length="487" mass="55006">MVLAEKNSDNIRNGRRSRGPSPNGHAQADSTSEDESTVPVDKIRVGRDYQAICPELRPENQRKPELLADRALLVWSPTDTIADNKLEDYIILAKDKYGYNGEQALGMLFWHKHDLDRAVLDLANFTPFPDEWSVEDKVLFEQAFQFHGKSFHRIKQMLPDKSIASLVKYYYSWKKTRSRSSLMDKQARKLQNSKEEGAASEAGSEGGSNEESDHEEKKWTIHRGIRRKSDSPNRSGPSADENQSQGEGGGQCTNCGIFCTIMQHTPRGFLCNSCYQHWRRTGMQRPTSGPTGGKRGTPLGARHKRKPPRGMYINHDDLAGMASGQAGVQMLKAMDRELDSLQRQIQQNKQQISSLKRKHSDTLEELRPGNDGNTRINARWTNEELLLAVQGVRKYGKDFKSIAEVLGNKTEHHVRTFFVNYRKRYNLDNVLKDWEKDNGPLPESELKMDIEEVNNDNDVICISPTPNGSNSGKKDVKNGKVAPVGAK</sequence>
<evidence type="ECO:0000313" key="13">
    <source>
        <dbReference type="Proteomes" id="UP001516400"/>
    </source>
</evidence>
<evidence type="ECO:0000256" key="6">
    <source>
        <dbReference type="ARBA" id="ARBA00023163"/>
    </source>
</evidence>
<feature type="region of interest" description="Disordered" evidence="9">
    <location>
        <begin position="182"/>
        <end position="248"/>
    </location>
</feature>
<dbReference type="FunFam" id="1.20.58.1880:FF:000001">
    <property type="entry name" value="REST corepressor 1"/>
    <property type="match status" value="1"/>
</dbReference>
<dbReference type="InterPro" id="IPR001005">
    <property type="entry name" value="SANT/Myb"/>
</dbReference>
<dbReference type="Gene3D" id="1.20.58.1880">
    <property type="match status" value="1"/>
</dbReference>
<dbReference type="InterPro" id="IPR049048">
    <property type="entry name" value="REST_helical"/>
</dbReference>
<dbReference type="FunFam" id="4.10.1240.50:FF:000002">
    <property type="entry name" value="REST corepressor isoform X1"/>
    <property type="match status" value="1"/>
</dbReference>
<feature type="compositionally biased region" description="Polar residues" evidence="9">
    <location>
        <begin position="232"/>
        <end position="245"/>
    </location>
</feature>
<feature type="region of interest" description="Disordered" evidence="9">
    <location>
        <begin position="1"/>
        <end position="40"/>
    </location>
</feature>
<dbReference type="PANTHER" id="PTHR16089:SF28">
    <property type="entry name" value="REST COREPRESSOR"/>
    <property type="match status" value="1"/>
</dbReference>
<feature type="region of interest" description="Disordered" evidence="9">
    <location>
        <begin position="349"/>
        <end position="370"/>
    </location>
</feature>
<dbReference type="Pfam" id="PF00249">
    <property type="entry name" value="Myb_DNA-binding"/>
    <property type="match status" value="2"/>
</dbReference>
<evidence type="ECO:0000256" key="9">
    <source>
        <dbReference type="SAM" id="MobiDB-lite"/>
    </source>
</evidence>
<dbReference type="Pfam" id="PF20878">
    <property type="entry name" value="REST_helical"/>
    <property type="match status" value="1"/>
</dbReference>